<keyword evidence="6 11" id="KW-0680">Restriction system</keyword>
<dbReference type="Proteomes" id="UP000007962">
    <property type="component" value="Chromosome"/>
</dbReference>
<evidence type="ECO:0000256" key="11">
    <source>
        <dbReference type="RuleBase" id="RU364115"/>
    </source>
</evidence>
<dbReference type="Gene3D" id="3.40.50.300">
    <property type="entry name" value="P-loop containing nucleotide triphosphate hydrolases"/>
    <property type="match status" value="2"/>
</dbReference>
<dbReference type="InterPro" id="IPR051268">
    <property type="entry name" value="Type-I_R_enzyme_R_subunit"/>
</dbReference>
<evidence type="ECO:0000256" key="8">
    <source>
        <dbReference type="ARBA" id="ARBA00022801"/>
    </source>
</evidence>
<feature type="region of interest" description="Disordered" evidence="12">
    <location>
        <begin position="232"/>
        <end position="252"/>
    </location>
</feature>
<keyword evidence="15" id="KW-1185">Reference proteome</keyword>
<dbReference type="HOGENOM" id="CLU_005762_1_0_11"/>
<comment type="catalytic activity">
    <reaction evidence="1 11">
        <text>Endonucleolytic cleavage of DNA to give random double-stranded fragments with terminal 5'-phosphates, ATP is simultaneously hydrolyzed.</text>
        <dbReference type="EC" id="3.1.21.3"/>
    </reaction>
</comment>
<dbReference type="PROSITE" id="PS51192">
    <property type="entry name" value="HELICASE_ATP_BIND_1"/>
    <property type="match status" value="1"/>
</dbReference>
<evidence type="ECO:0000313" key="14">
    <source>
        <dbReference type="EMBL" id="ACQ82148.1"/>
    </source>
</evidence>
<protein>
    <recommendedName>
        <fullName evidence="11">Type I restriction enzyme endonuclease subunit</fullName>
        <shortName evidence="11">R protein</shortName>
        <ecNumber evidence="11">3.1.21.3</ecNumber>
    </recommendedName>
</protein>
<dbReference type="GO" id="GO:0009035">
    <property type="term" value="F:type I site-specific deoxyribonuclease activity"/>
    <property type="evidence" value="ECO:0007669"/>
    <property type="project" value="UniProtKB-EC"/>
</dbReference>
<name>C5C4M4_BEUC1</name>
<dbReference type="SUPFAM" id="SSF52540">
    <property type="entry name" value="P-loop containing nucleoside triphosphate hydrolases"/>
    <property type="match status" value="2"/>
</dbReference>
<gene>
    <name evidence="14" type="ordered locus">Bcav_3906</name>
</gene>
<dbReference type="EC" id="3.1.21.3" evidence="11"/>
<dbReference type="RefSeq" id="WP_015884385.1">
    <property type="nucleotide sequence ID" value="NC_012669.1"/>
</dbReference>
<feature type="domain" description="Helicase ATP-binding" evidence="13">
    <location>
        <begin position="320"/>
        <end position="495"/>
    </location>
</feature>
<dbReference type="REBASE" id="20851">
    <property type="entry name" value="Bca12333ORF3915P"/>
</dbReference>
<dbReference type="GO" id="GO:0003677">
    <property type="term" value="F:DNA binding"/>
    <property type="evidence" value="ECO:0007669"/>
    <property type="project" value="UniProtKB-KW"/>
</dbReference>
<dbReference type="OrthoDB" id="9758243at2"/>
<evidence type="ECO:0000256" key="9">
    <source>
        <dbReference type="ARBA" id="ARBA00022840"/>
    </source>
</evidence>
<keyword evidence="5 11" id="KW-0547">Nucleotide-binding</keyword>
<evidence type="ECO:0000256" key="12">
    <source>
        <dbReference type="SAM" id="MobiDB-lite"/>
    </source>
</evidence>
<dbReference type="AlphaFoldDB" id="C5C4M4"/>
<dbReference type="InterPro" id="IPR021810">
    <property type="entry name" value="T1RH-like_C"/>
</dbReference>
<reference evidence="14 15" key="1">
    <citation type="journal article" date="2009" name="Stand. Genomic Sci.">
        <title>Complete genome sequence of Beutenbergia cavernae type strain (HKI 0122).</title>
        <authorList>
            <person name="Land M."/>
            <person name="Pukall R."/>
            <person name="Abt B."/>
            <person name="Goker M."/>
            <person name="Rohde M."/>
            <person name="Glavina Del Rio T."/>
            <person name="Tice H."/>
            <person name="Copeland A."/>
            <person name="Cheng J.F."/>
            <person name="Lucas S."/>
            <person name="Chen F."/>
            <person name="Nolan M."/>
            <person name="Bruce D."/>
            <person name="Goodwin L."/>
            <person name="Pitluck S."/>
            <person name="Ivanova N."/>
            <person name="Mavromatis K."/>
            <person name="Ovchinnikova G."/>
            <person name="Pati A."/>
            <person name="Chen A."/>
            <person name="Palaniappan K."/>
            <person name="Hauser L."/>
            <person name="Chang Y.J."/>
            <person name="Jefferies C.C."/>
            <person name="Saunders E."/>
            <person name="Brettin T."/>
            <person name="Detter J.C."/>
            <person name="Han C."/>
            <person name="Chain P."/>
            <person name="Bristow J."/>
            <person name="Eisen J.A."/>
            <person name="Markowitz V."/>
            <person name="Hugenholtz P."/>
            <person name="Kyrpides N.C."/>
            <person name="Klenk H.P."/>
            <person name="Lapidus A."/>
        </authorList>
    </citation>
    <scope>NUCLEOTIDE SEQUENCE [LARGE SCALE GENOMIC DNA]</scope>
    <source>
        <strain evidence="15">ATCC BAA-8 / DSM 12333 / NBRC 16432</strain>
    </source>
</reference>
<sequence>MHPSEADWEQFALEELAEHGWTPREGKSIAPGAPAVVDDEGLAIAERETWADLLIPSRLKRAARKVNPDVPPAYLDQALATLTTPQSQDAIAENKRLHDAVVEGFRFTYLDDDGQERTPTIRLVDADPDRNEWLAVNQVTVVSGDVERRFDVVLYLNGMPVGIIELKNAGTPHADVAAAHAQLTTYVRELPLAFRFAVLTVASDGVTAKYGTPFTPLNHYSPWNVDDDGRVVGRSTAPGPEDSRATDGITADIPEGDAATGDAGALALEVLIAGLFNTERFLQLLRGYVAFDSGDGGLSKRIAKPHQYFAVSQAIATTIHAVETNGKAGVVWHTQGSGKSMEMELYANQVMRHPKLHNPTIVVVTDRTELDGQLYETFNRSELLPEKPRQIVRRNELRDELGSRVTGGIYFTTLQKFGLSKEEKDAGLAHPRLSDRPNIVVIVDEAHRSHYDDLDGYAWHLKNALPNATLIAFTGTPISFADRNTREVFGDVIHTYDLTRAVEDGATVPVYFESRLVKVGFSGDLTDDQINASADEVTVGLDETERDRIEKSVAVVNAIYGAPARLEKLATDLVAHWEARRTAMAELVRSVDVDGGDVAPGKALVVCATRDIAARLYEQIVAIRPGWHSADIHAGKVKVVYSGSATDQPPISDHVRRDSENAVIKKRLKDPTDELEIVIVKDMMLTGYDSPPLHTLYLDRPIRGALLMQTLARVNRTFRGKNAGLLVAYAPIAEHLTAALAEYTDRDQEAKPVGKTVDDAVDVARQLIEELRAVLVGFDWRADLRRRQSSGDKAAGLRTILAAVNWLRTPRRGDDATDGVTPSSTFRTLAGQLGRARAISGPEALADVDNEIRFYEEVRIWIGKLDAEERQARGEPIPDDVQRMLNELMAAAVESGEVLDIYGAAGLEAPRLDRLDTDYLTRAQSAENPQLTIEALQNLIARESQTVTHGNLVRQRVFSVRLSEVMAKYTNSNLTSAEVIAALIEVARDVSAEGDRGASFDPPLSTDELAFYDAVASNSSAVEVQGTGVLAEIARELVAVVRRDAKTDWTVRDDVRAKLRSSIRRLLVKHGYPPDQQPEAIKLVIEQMEAMAPRLAA</sequence>
<dbReference type="Pfam" id="PF04313">
    <property type="entry name" value="HSDR_N"/>
    <property type="match status" value="1"/>
</dbReference>
<comment type="function">
    <text evidence="11">Subunit R is required for both nuclease and ATPase activities, but not for modification.</text>
</comment>
<evidence type="ECO:0000256" key="1">
    <source>
        <dbReference type="ARBA" id="ARBA00000851"/>
    </source>
</evidence>
<proteinExistence type="inferred from homology"/>
<dbReference type="SMART" id="SM00487">
    <property type="entry name" value="DEXDc"/>
    <property type="match status" value="1"/>
</dbReference>
<dbReference type="Pfam" id="PF11867">
    <property type="entry name" value="T1RH-like_C"/>
    <property type="match status" value="1"/>
</dbReference>
<dbReference type="Gene3D" id="3.90.1570.50">
    <property type="match status" value="1"/>
</dbReference>
<accession>C5C4M4</accession>
<dbReference type="InterPro" id="IPR004473">
    <property type="entry name" value="Restrct_endonuc_typeI_HsdR"/>
</dbReference>
<dbReference type="InterPro" id="IPR055180">
    <property type="entry name" value="HsdR_RecA-like_helicase_dom_2"/>
</dbReference>
<organism evidence="14 15">
    <name type="scientific">Beutenbergia cavernae (strain ATCC BAA-8 / DSM 12333 / CCUG 43141 / JCM 11478 / NBRC 16432 / NCIMB 13614 / HKI 0122)</name>
    <dbReference type="NCBI Taxonomy" id="471853"/>
    <lineage>
        <taxon>Bacteria</taxon>
        <taxon>Bacillati</taxon>
        <taxon>Actinomycetota</taxon>
        <taxon>Actinomycetes</taxon>
        <taxon>Micrococcales</taxon>
        <taxon>Beutenbergiaceae</taxon>
        <taxon>Beutenbergia</taxon>
    </lineage>
</organism>
<dbReference type="NCBIfam" id="TIGR00348">
    <property type="entry name" value="hsdR"/>
    <property type="match status" value="1"/>
</dbReference>
<dbReference type="GO" id="GO:0005524">
    <property type="term" value="F:ATP binding"/>
    <property type="evidence" value="ECO:0007669"/>
    <property type="project" value="UniProtKB-KW"/>
</dbReference>
<comment type="similarity">
    <text evidence="2 11">Belongs to the HsdR family.</text>
</comment>
<dbReference type="InterPro" id="IPR027417">
    <property type="entry name" value="P-loop_NTPase"/>
</dbReference>
<keyword evidence="8 11" id="KW-0378">Hydrolase</keyword>
<dbReference type="CDD" id="cd18800">
    <property type="entry name" value="SF2_C_EcoR124I-like"/>
    <property type="match status" value="1"/>
</dbReference>
<evidence type="ECO:0000256" key="6">
    <source>
        <dbReference type="ARBA" id="ARBA00022747"/>
    </source>
</evidence>
<keyword evidence="9 11" id="KW-0067">ATP-binding</keyword>
<dbReference type="PANTHER" id="PTHR30195">
    <property type="entry name" value="TYPE I SITE-SPECIFIC DEOXYRIBONUCLEASE PROTEIN SUBUNIT M AND R"/>
    <property type="match status" value="1"/>
</dbReference>
<dbReference type="PANTHER" id="PTHR30195:SF15">
    <property type="entry name" value="TYPE I RESTRICTION ENZYME HINDI ENDONUCLEASE SUBUNIT"/>
    <property type="match status" value="1"/>
</dbReference>
<evidence type="ECO:0000256" key="7">
    <source>
        <dbReference type="ARBA" id="ARBA00022759"/>
    </source>
</evidence>
<comment type="subunit">
    <text evidence="3 11">The type I restriction/modification system is composed of three polypeptides R, M and S.</text>
</comment>
<dbReference type="InterPro" id="IPR007409">
    <property type="entry name" value="Restrct_endonuc_type1_HsdR_N"/>
</dbReference>
<evidence type="ECO:0000256" key="5">
    <source>
        <dbReference type="ARBA" id="ARBA00022741"/>
    </source>
</evidence>
<evidence type="ECO:0000256" key="3">
    <source>
        <dbReference type="ARBA" id="ARBA00011296"/>
    </source>
</evidence>
<dbReference type="STRING" id="471853.Bcav_3906"/>
<dbReference type="GO" id="GO:0009307">
    <property type="term" value="P:DNA restriction-modification system"/>
    <property type="evidence" value="ECO:0007669"/>
    <property type="project" value="UniProtKB-KW"/>
</dbReference>
<dbReference type="InterPro" id="IPR040980">
    <property type="entry name" value="SWI2_SNF2"/>
</dbReference>
<evidence type="ECO:0000259" key="13">
    <source>
        <dbReference type="PROSITE" id="PS51192"/>
    </source>
</evidence>
<keyword evidence="4" id="KW-0540">Nuclease</keyword>
<dbReference type="CDD" id="cd22332">
    <property type="entry name" value="HsdR_N"/>
    <property type="match status" value="1"/>
</dbReference>
<dbReference type="EMBL" id="CP001618">
    <property type="protein sequence ID" value="ACQ82148.1"/>
    <property type="molecule type" value="Genomic_DNA"/>
</dbReference>
<keyword evidence="10 11" id="KW-0238">DNA-binding</keyword>
<dbReference type="eggNOG" id="COG0610">
    <property type="taxonomic scope" value="Bacteria"/>
</dbReference>
<dbReference type="Pfam" id="PF22679">
    <property type="entry name" value="T1R_D3-like"/>
    <property type="match status" value="1"/>
</dbReference>
<keyword evidence="7" id="KW-0255">Endonuclease</keyword>
<evidence type="ECO:0000256" key="4">
    <source>
        <dbReference type="ARBA" id="ARBA00022722"/>
    </source>
</evidence>
<evidence type="ECO:0000256" key="10">
    <source>
        <dbReference type="ARBA" id="ARBA00023125"/>
    </source>
</evidence>
<dbReference type="KEGG" id="bcv:Bcav_3906"/>
<evidence type="ECO:0000313" key="15">
    <source>
        <dbReference type="Proteomes" id="UP000007962"/>
    </source>
</evidence>
<evidence type="ECO:0000256" key="2">
    <source>
        <dbReference type="ARBA" id="ARBA00008598"/>
    </source>
</evidence>
<dbReference type="CDD" id="cd18030">
    <property type="entry name" value="DEXHc_RE_I_HsdR"/>
    <property type="match status" value="1"/>
</dbReference>
<dbReference type="InterPro" id="IPR014001">
    <property type="entry name" value="Helicase_ATP-bd"/>
</dbReference>
<dbReference type="Pfam" id="PF18766">
    <property type="entry name" value="SWI2_SNF2"/>
    <property type="match status" value="1"/>
</dbReference>